<dbReference type="VEuPathDB" id="FungiDB:RhiirFUN_024417"/>
<keyword evidence="2" id="KW-1185">Reference proteome</keyword>
<dbReference type="AlphaFoldDB" id="A0A2I1GSC9"/>
<organism evidence="1 2">
    <name type="scientific">Rhizophagus irregularis</name>
    <dbReference type="NCBI Taxonomy" id="588596"/>
    <lineage>
        <taxon>Eukaryota</taxon>
        <taxon>Fungi</taxon>
        <taxon>Fungi incertae sedis</taxon>
        <taxon>Mucoromycota</taxon>
        <taxon>Glomeromycotina</taxon>
        <taxon>Glomeromycetes</taxon>
        <taxon>Glomerales</taxon>
        <taxon>Glomeraceae</taxon>
        <taxon>Rhizophagus</taxon>
    </lineage>
</organism>
<dbReference type="Proteomes" id="UP000234323">
    <property type="component" value="Unassembled WGS sequence"/>
</dbReference>
<proteinExistence type="predicted"/>
<evidence type="ECO:0000313" key="1">
    <source>
        <dbReference type="EMBL" id="PKY49485.1"/>
    </source>
</evidence>
<accession>A0A2I1GSC9</accession>
<sequence length="198" mass="23605">MIEDPLATVNTSVIPKSVTTNVSTSKHDSQFHCNESTIGVSKDVHSRLGVSYTVTIRKYNQHYKAQNARLAHSVTPETKVNRKKRFTTEYRYFKEYSRLIFDVHRSPKQIERWKRLTTTVLRQEHDGFSHKNKPYLLNEDKSNSKPYVIFKQIHHLPKRKYDTVDFMEQCENRTNKAKNWIRRVKKRNKLKKQLPPLY</sequence>
<gene>
    <name evidence="1" type="ORF">RhiirA4_465504</name>
</gene>
<dbReference type="VEuPathDB" id="FungiDB:FUN_000403"/>
<comment type="caution">
    <text evidence="1">The sequence shown here is derived from an EMBL/GenBank/DDBJ whole genome shotgun (WGS) entry which is preliminary data.</text>
</comment>
<evidence type="ECO:0000313" key="2">
    <source>
        <dbReference type="Proteomes" id="UP000234323"/>
    </source>
</evidence>
<dbReference type="EMBL" id="LLXI01000748">
    <property type="protein sequence ID" value="PKY49485.1"/>
    <property type="molecule type" value="Genomic_DNA"/>
</dbReference>
<name>A0A2I1GSC9_9GLOM</name>
<reference evidence="1 2" key="1">
    <citation type="submission" date="2015-10" db="EMBL/GenBank/DDBJ databases">
        <title>Genome analyses suggest a sexual origin of heterokaryosis in a supposedly ancient asexual fungus.</title>
        <authorList>
            <person name="Ropars J."/>
            <person name="Sedzielewska K."/>
            <person name="Noel J."/>
            <person name="Charron P."/>
            <person name="Farinelli L."/>
            <person name="Marton T."/>
            <person name="Kruger M."/>
            <person name="Pelin A."/>
            <person name="Brachmann A."/>
            <person name="Corradi N."/>
        </authorList>
    </citation>
    <scope>NUCLEOTIDE SEQUENCE [LARGE SCALE GENOMIC DNA]</scope>
    <source>
        <strain evidence="1 2">A4</strain>
    </source>
</reference>
<protein>
    <submittedName>
        <fullName evidence="1">Uncharacterized protein</fullName>
    </submittedName>
</protein>
<dbReference type="VEuPathDB" id="FungiDB:RhiirA1_477201"/>